<reference evidence="3" key="1">
    <citation type="journal article" date="2019" name="Int. J. Syst. Evol. Microbiol.">
        <title>The Global Catalogue of Microorganisms (GCM) 10K type strain sequencing project: providing services to taxonomists for standard genome sequencing and annotation.</title>
        <authorList>
            <consortium name="The Broad Institute Genomics Platform"/>
            <consortium name="The Broad Institute Genome Sequencing Center for Infectious Disease"/>
            <person name="Wu L."/>
            <person name="Ma J."/>
        </authorList>
    </citation>
    <scope>NUCLEOTIDE SEQUENCE [LARGE SCALE GENOMIC DNA]</scope>
    <source>
        <strain evidence="3">KCTC 32465</strain>
    </source>
</reference>
<dbReference type="Proteomes" id="UP000634455">
    <property type="component" value="Unassembled WGS sequence"/>
</dbReference>
<evidence type="ECO:0000256" key="1">
    <source>
        <dbReference type="ARBA" id="ARBA00010424"/>
    </source>
</evidence>
<comment type="similarity">
    <text evidence="1">Belongs to the phosphosulfolactate synthase family.</text>
</comment>
<accession>A0ABQ3D433</accession>
<sequence>MELSIPTRTQKPRTHGLTCLTDTGSTLRDVEAMLSDYADYIDVAKFGVGSAYVTPRLKEKVELYQSAGITVYFGGTLTEKAISQDKFDDLMTYVEGYGVAAIEVSAGTIDIHHDEILKYIDRAKDRFQVFTEIGSKDVDTIMAPSVWISRLGEAIAAGSDYVIAEGRDSGTAGIFRGSGEIRTGLVEDIGAQIPLERLILEAPTQKSQMYMINRFGANVNLGNIKPADVLILEAQRSGLRYETFELGD</sequence>
<dbReference type="Pfam" id="PF02679">
    <property type="entry name" value="ComA"/>
    <property type="match status" value="1"/>
</dbReference>
<name>A0ABQ3D433_9RHOB</name>
<protein>
    <submittedName>
        <fullName evidence="2">Phosphosulfolactate synthase</fullName>
    </submittedName>
</protein>
<comment type="caution">
    <text evidence="2">The sequence shown here is derived from an EMBL/GenBank/DDBJ whole genome shotgun (WGS) entry which is preliminary data.</text>
</comment>
<gene>
    <name evidence="2" type="ORF">GCM10008927_13260</name>
</gene>
<dbReference type="InterPro" id="IPR036112">
    <property type="entry name" value="ComA_synth_sf"/>
</dbReference>
<dbReference type="InterPro" id="IPR013785">
    <property type="entry name" value="Aldolase_TIM"/>
</dbReference>
<evidence type="ECO:0000313" key="2">
    <source>
        <dbReference type="EMBL" id="GHA49401.1"/>
    </source>
</evidence>
<dbReference type="RefSeq" id="WP_189639800.1">
    <property type="nucleotide sequence ID" value="NZ_BMZF01000002.1"/>
</dbReference>
<dbReference type="InterPro" id="IPR003830">
    <property type="entry name" value="ComA_synth"/>
</dbReference>
<proteinExistence type="inferred from homology"/>
<keyword evidence="3" id="KW-1185">Reference proteome</keyword>
<evidence type="ECO:0000313" key="3">
    <source>
        <dbReference type="Proteomes" id="UP000634455"/>
    </source>
</evidence>
<dbReference type="SUPFAM" id="SSF102110">
    <property type="entry name" value="(2r)-phospho-3-sulfolactate synthase ComA"/>
    <property type="match status" value="1"/>
</dbReference>
<dbReference type="EMBL" id="BMZF01000002">
    <property type="protein sequence ID" value="GHA49401.1"/>
    <property type="molecule type" value="Genomic_DNA"/>
</dbReference>
<dbReference type="PANTHER" id="PTHR48413">
    <property type="match status" value="1"/>
</dbReference>
<dbReference type="Gene3D" id="3.20.20.70">
    <property type="entry name" value="Aldolase class I"/>
    <property type="match status" value="1"/>
</dbReference>
<organism evidence="2 3">
    <name type="scientific">Paramylibacter ulvae</name>
    <dbReference type="NCBI Taxonomy" id="1651968"/>
    <lineage>
        <taxon>Bacteria</taxon>
        <taxon>Pseudomonadati</taxon>
        <taxon>Pseudomonadota</taxon>
        <taxon>Alphaproteobacteria</taxon>
        <taxon>Rhodobacterales</taxon>
        <taxon>Paracoccaceae</taxon>
        <taxon>Paramylibacter</taxon>
    </lineage>
</organism>
<dbReference type="PANTHER" id="PTHR48413:SF1">
    <property type="entry name" value="PROTEIN HEAT-STRESS-ASSOCIATED 32"/>
    <property type="match status" value="1"/>
</dbReference>